<evidence type="ECO:0000313" key="1">
    <source>
        <dbReference type="EMBL" id="KYN10342.1"/>
    </source>
</evidence>
<proteinExistence type="predicted"/>
<gene>
    <name evidence="1" type="ORF">ALC57_17529</name>
</gene>
<reference evidence="1 2" key="1">
    <citation type="submission" date="2015-09" db="EMBL/GenBank/DDBJ databases">
        <title>Trachymyrmex cornetzi WGS genome.</title>
        <authorList>
            <person name="Nygaard S."/>
            <person name="Hu H."/>
            <person name="Boomsma J."/>
            <person name="Zhang G."/>
        </authorList>
    </citation>
    <scope>NUCLEOTIDE SEQUENCE [LARGE SCALE GENOMIC DNA]</scope>
    <source>
        <strain evidence="1">Tcor2-1</strain>
        <tissue evidence="1">Whole body</tissue>
    </source>
</reference>
<name>A0A195DBX9_9HYME</name>
<dbReference type="Proteomes" id="UP000078492">
    <property type="component" value="Unassembled WGS sequence"/>
</dbReference>
<accession>A0A195DBX9</accession>
<dbReference type="EMBL" id="KQ981010">
    <property type="protein sequence ID" value="KYN10342.1"/>
    <property type="molecule type" value="Genomic_DNA"/>
</dbReference>
<evidence type="ECO:0000313" key="2">
    <source>
        <dbReference type="Proteomes" id="UP000078492"/>
    </source>
</evidence>
<keyword evidence="2" id="KW-1185">Reference proteome</keyword>
<dbReference type="STRING" id="471704.A0A195DBX9"/>
<organism evidence="1 2">
    <name type="scientific">Trachymyrmex cornetzi</name>
    <dbReference type="NCBI Taxonomy" id="471704"/>
    <lineage>
        <taxon>Eukaryota</taxon>
        <taxon>Metazoa</taxon>
        <taxon>Ecdysozoa</taxon>
        <taxon>Arthropoda</taxon>
        <taxon>Hexapoda</taxon>
        <taxon>Insecta</taxon>
        <taxon>Pterygota</taxon>
        <taxon>Neoptera</taxon>
        <taxon>Endopterygota</taxon>
        <taxon>Hymenoptera</taxon>
        <taxon>Apocrita</taxon>
        <taxon>Aculeata</taxon>
        <taxon>Formicoidea</taxon>
        <taxon>Formicidae</taxon>
        <taxon>Myrmicinae</taxon>
        <taxon>Trachymyrmex</taxon>
    </lineage>
</organism>
<dbReference type="AlphaFoldDB" id="A0A195DBX9"/>
<protein>
    <submittedName>
        <fullName evidence="1">Uncharacterized protein</fullName>
    </submittedName>
</protein>
<sequence>MPQIMAEAFARGLLDKIMVEVLDVIDRDAEDGKSWEQHVTEETGDAQLEHVHGRPQANERTHIHYSKADEIELIAKIVRDLRDIRIGDSCYVLPPSLLTLEKQDERIYSRETRLSLLEQVKYATCNVDDAPLMNNPATDIAETQRTTRGQGDTHQINATILESLTEPTEPVKLIRKKKEGEATNEATNVSVDLLQQLIEDLENKTVSTCSKADAPLNSVSKECIAVWEEKEEQFIRTIESNVGTRHTTTGTLQGSESNNRFRIVKLKHDEKLRSHSSQYVASTSKEADLEEVQIEKHGSNSLSSLKPSCDDDKKTVDQILPIDDAEKRKTFNEATTKKKKKKGFGSRLRKLFRAAFGRQKN</sequence>